<dbReference type="GO" id="GO:0030288">
    <property type="term" value="C:outer membrane-bounded periplasmic space"/>
    <property type="evidence" value="ECO:0007669"/>
    <property type="project" value="InterPro"/>
</dbReference>
<accession>A0AAP3XQX8</accession>
<dbReference type="Proteomes" id="UP001301140">
    <property type="component" value="Unassembled WGS sequence"/>
</dbReference>
<dbReference type="EMBL" id="JARGEQ010000047">
    <property type="protein sequence ID" value="MDF1585852.1"/>
    <property type="molecule type" value="Genomic_DNA"/>
</dbReference>
<feature type="chain" id="PRO_5043054270" evidence="2">
    <location>
        <begin position="21"/>
        <end position="322"/>
    </location>
</feature>
<gene>
    <name evidence="3" type="ORF">PZ740_05575</name>
</gene>
<dbReference type="NCBIfam" id="TIGR00787">
    <property type="entry name" value="dctP"/>
    <property type="match status" value="1"/>
</dbReference>
<dbReference type="InterPro" id="IPR018389">
    <property type="entry name" value="DctP_fam"/>
</dbReference>
<evidence type="ECO:0000313" key="3">
    <source>
        <dbReference type="EMBL" id="MDF1585852.1"/>
    </source>
</evidence>
<comment type="caution">
    <text evidence="3">The sequence shown here is derived from an EMBL/GenBank/DDBJ whole genome shotgun (WGS) entry which is preliminary data.</text>
</comment>
<dbReference type="PANTHER" id="PTHR33376">
    <property type="match status" value="1"/>
</dbReference>
<evidence type="ECO:0000256" key="1">
    <source>
        <dbReference type="ARBA" id="ARBA00022729"/>
    </source>
</evidence>
<dbReference type="PANTHER" id="PTHR33376:SF3">
    <property type="entry name" value="C4-DICARBOXYLATE-BINDING PROTEIN"/>
    <property type="match status" value="1"/>
</dbReference>
<dbReference type="CDD" id="cd13669">
    <property type="entry name" value="PBP2_TRAP_TM0322_like"/>
    <property type="match status" value="1"/>
</dbReference>
<dbReference type="Pfam" id="PF03480">
    <property type="entry name" value="DctP"/>
    <property type="match status" value="1"/>
</dbReference>
<organism evidence="3 4">
    <name type="scientific">Marinimicrococcus flavescens</name>
    <dbReference type="NCBI Taxonomy" id="3031815"/>
    <lineage>
        <taxon>Bacteria</taxon>
        <taxon>Pseudomonadati</taxon>
        <taxon>Pseudomonadota</taxon>
        <taxon>Alphaproteobacteria</taxon>
        <taxon>Geminicoccales</taxon>
        <taxon>Geminicoccaceae</taxon>
        <taxon>Marinimicrococcus</taxon>
    </lineage>
</organism>
<keyword evidence="1 2" id="KW-0732">Signal</keyword>
<dbReference type="PIRSF" id="PIRSF006470">
    <property type="entry name" value="DctB"/>
    <property type="match status" value="1"/>
</dbReference>
<feature type="signal peptide" evidence="2">
    <location>
        <begin position="1"/>
        <end position="20"/>
    </location>
</feature>
<dbReference type="Gene3D" id="3.40.190.170">
    <property type="entry name" value="Bacterial extracellular solute-binding protein, family 7"/>
    <property type="match status" value="1"/>
</dbReference>
<evidence type="ECO:0000313" key="4">
    <source>
        <dbReference type="Proteomes" id="UP001301140"/>
    </source>
</evidence>
<dbReference type="InterPro" id="IPR038404">
    <property type="entry name" value="TRAP_DctP_sf"/>
</dbReference>
<dbReference type="GO" id="GO:0055085">
    <property type="term" value="P:transmembrane transport"/>
    <property type="evidence" value="ECO:0007669"/>
    <property type="project" value="InterPro"/>
</dbReference>
<protein>
    <submittedName>
        <fullName evidence="3">C4-dicarboxylate TRAP transporter substrate-binding protein</fullName>
    </submittedName>
</protein>
<reference evidence="3 4" key="1">
    <citation type="submission" date="2023-03" db="EMBL/GenBank/DDBJ databases">
        <title>YIM 152171 draft genome.</title>
        <authorList>
            <person name="Yang Z."/>
        </authorList>
    </citation>
    <scope>NUCLEOTIDE SEQUENCE [LARGE SCALE GENOMIC DNA]</scope>
    <source>
        <strain evidence="3 4">YIM 152171</strain>
    </source>
</reference>
<dbReference type="AlphaFoldDB" id="A0AAP3XQX8"/>
<dbReference type="NCBIfam" id="NF037995">
    <property type="entry name" value="TRAP_S1"/>
    <property type="match status" value="1"/>
</dbReference>
<dbReference type="InterPro" id="IPR004682">
    <property type="entry name" value="TRAP_DctP"/>
</dbReference>
<proteinExistence type="predicted"/>
<sequence length="322" mass="35340">MRWLSVAAMAAGLFAGGAQASDYSIKLAHSLSTSEPAHLAAEYFAKNVTERSQGRLEVEVFPGEQLGSGKEVNEMMRQGANVMNITDPGYLSDFVPDVGVLNGPYLLKKPEDFKKILASDWYQEIDGKLQDAGFRVVSFNNLFGARHVIADKPVRTPADIAGMTVRVPPNQMWIATFEAMGARPTTVNWSEVYSALAQNVVAGAEAPLGSLWGSKLFETRKTVSMTSHFVAWVAFVASEDYFDSLPEDLQAILLEEGEKAGDYMTKLTLEKQAEYMEKFEAEGVTFVTDVDVEAFQKATASVYGAFPDWTPGLHERISAILQ</sequence>
<name>A0AAP3XQX8_9PROT</name>
<evidence type="ECO:0000256" key="2">
    <source>
        <dbReference type="SAM" id="SignalP"/>
    </source>
</evidence>
<keyword evidence="4" id="KW-1185">Reference proteome</keyword>
<dbReference type="RefSeq" id="WP_327788273.1">
    <property type="nucleotide sequence ID" value="NZ_JARGEQ010000047.1"/>
</dbReference>